<dbReference type="SUPFAM" id="SSF52058">
    <property type="entry name" value="L domain-like"/>
    <property type="match status" value="1"/>
</dbReference>
<reference evidence="9" key="1">
    <citation type="submission" date="2018-02" db="EMBL/GenBank/DDBJ databases">
        <authorList>
            <person name="Cohen D.B."/>
            <person name="Kent A.D."/>
        </authorList>
    </citation>
    <scope>NUCLEOTIDE SEQUENCE</scope>
</reference>
<dbReference type="InterPro" id="IPR058922">
    <property type="entry name" value="WHD_DRP"/>
</dbReference>
<evidence type="ECO:0008006" key="10">
    <source>
        <dbReference type="Google" id="ProtNLM"/>
    </source>
</evidence>
<dbReference type="Pfam" id="PF00931">
    <property type="entry name" value="NB-ARC"/>
    <property type="match status" value="1"/>
</dbReference>
<keyword evidence="4" id="KW-0067">ATP-binding</keyword>
<dbReference type="Gene3D" id="1.10.8.430">
    <property type="entry name" value="Helical domain of apoptotic protease-activating factors"/>
    <property type="match status" value="1"/>
</dbReference>
<dbReference type="GO" id="GO:0006952">
    <property type="term" value="P:defense response"/>
    <property type="evidence" value="ECO:0007669"/>
    <property type="project" value="UniProtKB-KW"/>
</dbReference>
<dbReference type="Gene3D" id="3.80.10.10">
    <property type="entry name" value="Ribonuclease Inhibitor"/>
    <property type="match status" value="1"/>
</dbReference>
<evidence type="ECO:0000259" key="6">
    <source>
        <dbReference type="Pfam" id="PF18052"/>
    </source>
</evidence>
<dbReference type="EMBL" id="OIVN01001128">
    <property type="protein sequence ID" value="SPC90209.1"/>
    <property type="molecule type" value="Genomic_DNA"/>
</dbReference>
<dbReference type="Gene3D" id="1.20.5.4130">
    <property type="match status" value="1"/>
</dbReference>
<protein>
    <recommendedName>
        <fullName evidence="10">Rx N-terminal domain-containing protein</fullName>
    </recommendedName>
</protein>
<dbReference type="CDD" id="cd14798">
    <property type="entry name" value="RX-CC_like"/>
    <property type="match status" value="1"/>
</dbReference>
<accession>A0A2N9FTC7</accession>
<evidence type="ECO:0000259" key="5">
    <source>
        <dbReference type="Pfam" id="PF00931"/>
    </source>
</evidence>
<name>A0A2N9FTC7_FAGSY</name>
<dbReference type="InterPro" id="IPR038005">
    <property type="entry name" value="RX-like_CC"/>
</dbReference>
<evidence type="ECO:0000259" key="8">
    <source>
        <dbReference type="Pfam" id="PF23598"/>
    </source>
</evidence>
<keyword evidence="2" id="KW-0547">Nucleotide-binding</keyword>
<dbReference type="InterPro" id="IPR027417">
    <property type="entry name" value="P-loop_NTPase"/>
</dbReference>
<dbReference type="GO" id="GO:0043531">
    <property type="term" value="F:ADP binding"/>
    <property type="evidence" value="ECO:0007669"/>
    <property type="project" value="InterPro"/>
</dbReference>
<gene>
    <name evidence="9" type="ORF">FSB_LOCUS18091</name>
</gene>
<dbReference type="FunFam" id="3.40.50.300:FF:001091">
    <property type="entry name" value="Probable disease resistance protein At1g61300"/>
    <property type="match status" value="1"/>
</dbReference>
<dbReference type="Pfam" id="PF23598">
    <property type="entry name" value="LRR_14"/>
    <property type="match status" value="1"/>
</dbReference>
<dbReference type="InterPro" id="IPR042197">
    <property type="entry name" value="Apaf_helical"/>
</dbReference>
<dbReference type="PANTHER" id="PTHR36766:SF61">
    <property type="entry name" value="NB-ARC DOMAIN DISEASE RESISTANCE PROTEIN"/>
    <property type="match status" value="1"/>
</dbReference>
<feature type="domain" description="Disease resistance R13L4/SHOC-2-like LRR" evidence="8">
    <location>
        <begin position="568"/>
        <end position="769"/>
    </location>
</feature>
<evidence type="ECO:0000313" key="9">
    <source>
        <dbReference type="EMBL" id="SPC90209.1"/>
    </source>
</evidence>
<evidence type="ECO:0000256" key="1">
    <source>
        <dbReference type="ARBA" id="ARBA00022737"/>
    </source>
</evidence>
<evidence type="ECO:0000256" key="2">
    <source>
        <dbReference type="ARBA" id="ARBA00022741"/>
    </source>
</evidence>
<dbReference type="Gene3D" id="3.40.50.300">
    <property type="entry name" value="P-loop containing nucleotide triphosphate hydrolases"/>
    <property type="match status" value="1"/>
</dbReference>
<dbReference type="GO" id="GO:0005524">
    <property type="term" value="F:ATP binding"/>
    <property type="evidence" value="ECO:0007669"/>
    <property type="project" value="UniProtKB-KW"/>
</dbReference>
<organism evidence="9">
    <name type="scientific">Fagus sylvatica</name>
    <name type="common">Beechnut</name>
    <dbReference type="NCBI Taxonomy" id="28930"/>
    <lineage>
        <taxon>Eukaryota</taxon>
        <taxon>Viridiplantae</taxon>
        <taxon>Streptophyta</taxon>
        <taxon>Embryophyta</taxon>
        <taxon>Tracheophyta</taxon>
        <taxon>Spermatophyta</taxon>
        <taxon>Magnoliopsida</taxon>
        <taxon>eudicotyledons</taxon>
        <taxon>Gunneridae</taxon>
        <taxon>Pentapetalae</taxon>
        <taxon>rosids</taxon>
        <taxon>fabids</taxon>
        <taxon>Fagales</taxon>
        <taxon>Fagaceae</taxon>
        <taxon>Fagus</taxon>
    </lineage>
</organism>
<evidence type="ECO:0000256" key="3">
    <source>
        <dbReference type="ARBA" id="ARBA00022821"/>
    </source>
</evidence>
<dbReference type="InterPro" id="IPR041118">
    <property type="entry name" value="Rx_N"/>
</dbReference>
<feature type="domain" description="Disease resistance protein winged helix" evidence="7">
    <location>
        <begin position="424"/>
        <end position="494"/>
    </location>
</feature>
<keyword evidence="1" id="KW-0677">Repeat</keyword>
<evidence type="ECO:0000256" key="4">
    <source>
        <dbReference type="ARBA" id="ARBA00022840"/>
    </source>
</evidence>
<dbReference type="PRINTS" id="PR00364">
    <property type="entry name" value="DISEASERSIST"/>
</dbReference>
<feature type="domain" description="Disease resistance N-terminal" evidence="6">
    <location>
        <begin position="10"/>
        <end position="100"/>
    </location>
</feature>
<dbReference type="InterPro" id="IPR032675">
    <property type="entry name" value="LRR_dom_sf"/>
</dbReference>
<dbReference type="InterPro" id="IPR055414">
    <property type="entry name" value="LRR_R13L4/SHOC2-like"/>
</dbReference>
<dbReference type="SUPFAM" id="SSF52540">
    <property type="entry name" value="P-loop containing nucleoside triphosphate hydrolases"/>
    <property type="match status" value="1"/>
</dbReference>
<proteinExistence type="predicted"/>
<dbReference type="Pfam" id="PF23559">
    <property type="entry name" value="WHD_DRP"/>
    <property type="match status" value="1"/>
</dbReference>
<feature type="domain" description="NB-ARC" evidence="5">
    <location>
        <begin position="167"/>
        <end position="338"/>
    </location>
</feature>
<evidence type="ECO:0000259" key="7">
    <source>
        <dbReference type="Pfam" id="PF23559"/>
    </source>
</evidence>
<dbReference type="Pfam" id="PF18052">
    <property type="entry name" value="Rx_N"/>
    <property type="match status" value="1"/>
</dbReference>
<dbReference type="InterPro" id="IPR002182">
    <property type="entry name" value="NB-ARC"/>
</dbReference>
<keyword evidence="3" id="KW-0611">Plant defense</keyword>
<sequence>MTELAFSVAEKVIEKLASLAREEFSLAWGIRRDLEKLQLTMSILKDVLLDAEKKQSENSYLSAWLGELEDVFYDAMDVLDEFDCEDLRRQVVKTHGSTGKKVRRFFSSSNPLAFRFKMGHRIKKIRERLQEIAKVRDQFHLEDRPNDKLIVHRETHSFVPSYTIGRDDEKEALIDLLMQPGDDGNVSVIAICAMGGMGKTTLAQMVYNDERVVENFDSRIWVCMSEDFNVLKLAKEILNPPPAGRIIDNLSMDQVQAAVRNTLKGKNFVLVLDDVWNVDRSKWIDMKNLLIGGAERSKIIVTTRFQNVALMMYTRDIRRIEVLPKDDCLSLLLRWAFNEGEEKKYPKLIEIGKEIVEKCNGVPLVVKNLGSLLYSKSAERDWIFIRDSEIWKLEQKDNDILPALRLSYDQLPSYLKPCFAYCSLYPKGHIYNSIDLTQCWMANGLLQISNRSNQEFEDIGLQYVNELFSRSFIQKVCDVGNFITFKMPDIVHDLSLYVAQSDHCLLEKNTSRNIYKRARHLSIMDKNLSVDGAAKLLKKLSNGVRSILIPSQDELPIYVNEYFVEVCISRFKYLRLLNLVFSCFEVLPSSISTLKHMRYLNIGGNKEIKKLPNSICDLQNLETLILNLCKELEELPRDIRKMINLRVLSISTKQTCLPDNGIECLRSLRSLGFMKCPRLKFLPEGIQQLIALRILGFIGCESLISLPRGMKHLTTLESLSIINCRKVNLMEGEDYPTSLRSLTIGKLPQLTALPQWFTESANTLQFLIIYDCENLVALPEWLSNLYSLEKLVIAGCEKLSSLPEGMHHLSALKELEIEHCPELSRNCKRDIGNDWHKIAHVPHVNIRE</sequence>
<dbReference type="PANTHER" id="PTHR36766">
    <property type="entry name" value="PLANT BROAD-SPECTRUM MILDEW RESISTANCE PROTEIN RPW8"/>
    <property type="match status" value="1"/>
</dbReference>
<dbReference type="AlphaFoldDB" id="A0A2N9FTC7"/>
<dbReference type="GO" id="GO:0051707">
    <property type="term" value="P:response to other organism"/>
    <property type="evidence" value="ECO:0007669"/>
    <property type="project" value="UniProtKB-ARBA"/>
</dbReference>